<evidence type="ECO:0008006" key="3">
    <source>
        <dbReference type="Google" id="ProtNLM"/>
    </source>
</evidence>
<gene>
    <name evidence="1" type="ORF">AW10_00560</name>
</gene>
<proteinExistence type="predicted"/>
<reference evidence="1 2" key="1">
    <citation type="submission" date="2014-02" db="EMBL/GenBank/DDBJ databases">
        <title>Expanding our view of genomic diversity in Candidatus Accumulibacter clades.</title>
        <authorList>
            <person name="Skennerton C.T."/>
            <person name="Barr J.J."/>
            <person name="Slater F.R."/>
            <person name="Bond P.L."/>
            <person name="Tyson G.W."/>
        </authorList>
    </citation>
    <scope>NUCLEOTIDE SEQUENCE [LARGE SCALE GENOMIC DNA]</scope>
    <source>
        <strain evidence="2">BA-92</strain>
    </source>
</reference>
<sequence>MPSRLTVQEHPGDQLCEPSPISYLTKTAAEAGLIWENWDDLFVVYQPSSAETHVFNETTGSILECLGESALSADELKNQTEAALGVSQSELDDTDFAFALQRLEELGLIERLDDPSAAQ</sequence>
<dbReference type="Proteomes" id="UP000021816">
    <property type="component" value="Unassembled WGS sequence"/>
</dbReference>
<comment type="caution">
    <text evidence="1">The sequence shown here is derived from an EMBL/GenBank/DDBJ whole genome shotgun (WGS) entry which is preliminary data.</text>
</comment>
<evidence type="ECO:0000313" key="2">
    <source>
        <dbReference type="Proteomes" id="UP000021816"/>
    </source>
</evidence>
<dbReference type="PATRIC" id="fig|1454003.3.peg.574"/>
<name>A0A011PZT5_9PROT</name>
<dbReference type="EMBL" id="JEMX01000011">
    <property type="protein sequence ID" value="EXI82452.1"/>
    <property type="molecule type" value="Genomic_DNA"/>
</dbReference>
<dbReference type="InterPro" id="IPR027599">
    <property type="entry name" value="PqqD-rel_X"/>
</dbReference>
<dbReference type="NCBIfam" id="TIGR04353">
    <property type="entry name" value="PqqD_rel_X"/>
    <property type="match status" value="1"/>
</dbReference>
<evidence type="ECO:0000313" key="1">
    <source>
        <dbReference type="EMBL" id="EXI82452.1"/>
    </source>
</evidence>
<accession>A0A011PZT5</accession>
<dbReference type="AlphaFoldDB" id="A0A011PZT5"/>
<protein>
    <recommendedName>
        <fullName evidence="3">HPr-rel-A system PqqD family peptide chaperone</fullName>
    </recommendedName>
</protein>
<organism evidence="1 2">
    <name type="scientific">Candidatus Accumulibacter appositus</name>
    <dbReference type="NCBI Taxonomy" id="1454003"/>
    <lineage>
        <taxon>Bacteria</taxon>
        <taxon>Pseudomonadati</taxon>
        <taxon>Pseudomonadota</taxon>
        <taxon>Betaproteobacteria</taxon>
        <taxon>Candidatus Accumulibacter</taxon>
    </lineage>
</organism>
<dbReference type="STRING" id="1454003.AW10_00560"/>